<dbReference type="EMBL" id="JADKFW010000004">
    <property type="protein sequence ID" value="MBK9716942.1"/>
    <property type="molecule type" value="Genomic_DNA"/>
</dbReference>
<sequence>MYPYRIEIKWALIFSLMTIVWMFIEKLIGLHSTHIDKHPIYTNLMLLPTIIIFVLALKNKNKIAYHDMMTFKEGFISGLIMTFIILILTPLIQFIITNWISPEYFSNMIKYSVEKGYMTQTGAETYFNLKSYLIQMMLGTIGMGTLLSALTAYFLRNKKTHDL</sequence>
<dbReference type="AlphaFoldDB" id="A0A9D7S6U2"/>
<evidence type="ECO:0000313" key="2">
    <source>
        <dbReference type="EMBL" id="MBK9716942.1"/>
    </source>
</evidence>
<comment type="caution">
    <text evidence="2">The sequence shown here is derived from an EMBL/GenBank/DDBJ whole genome shotgun (WGS) entry which is preliminary data.</text>
</comment>
<keyword evidence="1" id="KW-1133">Transmembrane helix</keyword>
<protein>
    <submittedName>
        <fullName evidence="2">DUF4199 domain-containing protein</fullName>
    </submittedName>
</protein>
<feature type="transmembrane region" description="Helical" evidence="1">
    <location>
        <begin position="12"/>
        <end position="28"/>
    </location>
</feature>
<dbReference type="InterPro" id="IPR025250">
    <property type="entry name" value="DUF4199"/>
</dbReference>
<feature type="transmembrane region" description="Helical" evidence="1">
    <location>
        <begin position="132"/>
        <end position="155"/>
    </location>
</feature>
<keyword evidence="1" id="KW-0472">Membrane</keyword>
<accession>A0A9D7S6U2</accession>
<reference evidence="2 3" key="1">
    <citation type="submission" date="2020-10" db="EMBL/GenBank/DDBJ databases">
        <title>Connecting structure to function with the recovery of over 1000 high-quality activated sludge metagenome-assembled genomes encoding full-length rRNA genes using long-read sequencing.</title>
        <authorList>
            <person name="Singleton C.M."/>
            <person name="Petriglieri F."/>
            <person name="Kristensen J.M."/>
            <person name="Kirkegaard R.H."/>
            <person name="Michaelsen T.Y."/>
            <person name="Andersen M.H."/>
            <person name="Karst S.M."/>
            <person name="Dueholm M.S."/>
            <person name="Nielsen P.H."/>
            <person name="Albertsen M."/>
        </authorList>
    </citation>
    <scope>NUCLEOTIDE SEQUENCE [LARGE SCALE GENOMIC DNA]</scope>
    <source>
        <strain evidence="2">Ribe_18-Q3-R11-54_BAT3C.373</strain>
    </source>
</reference>
<feature type="transmembrane region" description="Helical" evidence="1">
    <location>
        <begin position="78"/>
        <end position="100"/>
    </location>
</feature>
<keyword evidence="1" id="KW-0812">Transmembrane</keyword>
<dbReference type="Pfam" id="PF13858">
    <property type="entry name" value="DUF4199"/>
    <property type="match status" value="1"/>
</dbReference>
<gene>
    <name evidence="2" type="ORF">IPO85_05395</name>
</gene>
<dbReference type="Proteomes" id="UP000808349">
    <property type="component" value="Unassembled WGS sequence"/>
</dbReference>
<organism evidence="2 3">
    <name type="scientific">Candidatus Defluviibacterium haderslevense</name>
    <dbReference type="NCBI Taxonomy" id="2981993"/>
    <lineage>
        <taxon>Bacteria</taxon>
        <taxon>Pseudomonadati</taxon>
        <taxon>Bacteroidota</taxon>
        <taxon>Saprospiria</taxon>
        <taxon>Saprospirales</taxon>
        <taxon>Saprospiraceae</taxon>
        <taxon>Candidatus Defluviibacterium</taxon>
    </lineage>
</organism>
<proteinExistence type="predicted"/>
<evidence type="ECO:0000256" key="1">
    <source>
        <dbReference type="SAM" id="Phobius"/>
    </source>
</evidence>
<name>A0A9D7S6U2_9BACT</name>
<feature type="transmembrane region" description="Helical" evidence="1">
    <location>
        <begin position="40"/>
        <end position="57"/>
    </location>
</feature>
<evidence type="ECO:0000313" key="3">
    <source>
        <dbReference type="Proteomes" id="UP000808349"/>
    </source>
</evidence>